<dbReference type="PANTHER" id="PTHR42940:SF8">
    <property type="entry name" value="VACUOLAR PROTEIN SORTING-ASSOCIATED PROTEIN 11"/>
    <property type="match status" value="1"/>
</dbReference>
<dbReference type="InterPro" id="IPR020843">
    <property type="entry name" value="ER"/>
</dbReference>
<evidence type="ECO:0000259" key="9">
    <source>
        <dbReference type="SMART" id="SM00829"/>
    </source>
</evidence>
<keyword evidence="3 8" id="KW-0479">Metal-binding</keyword>
<protein>
    <recommendedName>
        <fullName evidence="2">alcohol dehydrogenase</fullName>
        <ecNumber evidence="2">1.1.1.1</ecNumber>
    </recommendedName>
</protein>
<gene>
    <name evidence="10" type="ORF">FR943_07515</name>
</gene>
<proteinExistence type="inferred from homology"/>
<feature type="domain" description="Enoyl reductase (ER)" evidence="9">
    <location>
        <begin position="2"/>
        <end position="346"/>
    </location>
</feature>
<dbReference type="SMART" id="SM00829">
    <property type="entry name" value="PKS_ER"/>
    <property type="match status" value="1"/>
</dbReference>
<accession>A0ABS6KK79</accession>
<dbReference type="EC" id="1.1.1.1" evidence="2"/>
<evidence type="ECO:0000256" key="7">
    <source>
        <dbReference type="ARBA" id="ARBA00049243"/>
    </source>
</evidence>
<dbReference type="Proteomes" id="UP000812982">
    <property type="component" value="Unassembled WGS sequence"/>
</dbReference>
<comment type="catalytic activity">
    <reaction evidence="6">
        <text>a secondary alcohol + NAD(+) = a ketone + NADH + H(+)</text>
        <dbReference type="Rhea" id="RHEA:10740"/>
        <dbReference type="ChEBI" id="CHEBI:15378"/>
        <dbReference type="ChEBI" id="CHEBI:17087"/>
        <dbReference type="ChEBI" id="CHEBI:35681"/>
        <dbReference type="ChEBI" id="CHEBI:57540"/>
        <dbReference type="ChEBI" id="CHEBI:57945"/>
        <dbReference type="EC" id="1.1.1.1"/>
    </reaction>
</comment>
<comment type="similarity">
    <text evidence="8">Belongs to the zinc-containing alcohol dehydrogenase family.</text>
</comment>
<dbReference type="PROSITE" id="PS00059">
    <property type="entry name" value="ADH_ZINC"/>
    <property type="match status" value="1"/>
</dbReference>
<comment type="caution">
    <text evidence="10">The sequence shown here is derived from an EMBL/GenBank/DDBJ whole genome shotgun (WGS) entry which is preliminary data.</text>
</comment>
<evidence type="ECO:0000256" key="4">
    <source>
        <dbReference type="ARBA" id="ARBA00022833"/>
    </source>
</evidence>
<evidence type="ECO:0000313" key="10">
    <source>
        <dbReference type="EMBL" id="MBU9763686.1"/>
    </source>
</evidence>
<keyword evidence="4 8" id="KW-0862">Zinc</keyword>
<dbReference type="PANTHER" id="PTHR42940">
    <property type="entry name" value="ALCOHOL DEHYDROGENASE 1-RELATED"/>
    <property type="match status" value="1"/>
</dbReference>
<organism evidence="10 11">
    <name type="scientific">[Mycobacterium] fortunisiensis</name>
    <dbReference type="NCBI Taxonomy" id="2600579"/>
    <lineage>
        <taxon>Bacteria</taxon>
        <taxon>Bacillati</taxon>
        <taxon>Actinomycetota</taxon>
        <taxon>Actinomycetes</taxon>
        <taxon>Mycobacteriales</taxon>
        <taxon>Mycobacteriaceae</taxon>
        <taxon>Mycolicibacterium</taxon>
    </lineage>
</organism>
<dbReference type="CDD" id="cd05284">
    <property type="entry name" value="arabinose_DH_like"/>
    <property type="match status" value="1"/>
</dbReference>
<dbReference type="Pfam" id="PF08240">
    <property type="entry name" value="ADH_N"/>
    <property type="match status" value="1"/>
</dbReference>
<evidence type="ECO:0000256" key="6">
    <source>
        <dbReference type="ARBA" id="ARBA00049164"/>
    </source>
</evidence>
<dbReference type="InterPro" id="IPR002328">
    <property type="entry name" value="ADH_Zn_CS"/>
</dbReference>
<evidence type="ECO:0000256" key="1">
    <source>
        <dbReference type="ARBA" id="ARBA00001947"/>
    </source>
</evidence>
<comment type="cofactor">
    <cofactor evidence="1 8">
        <name>Zn(2+)</name>
        <dbReference type="ChEBI" id="CHEBI:29105"/>
    </cofactor>
</comment>
<dbReference type="InterPro" id="IPR013149">
    <property type="entry name" value="ADH-like_C"/>
</dbReference>
<evidence type="ECO:0000256" key="2">
    <source>
        <dbReference type="ARBA" id="ARBA00013190"/>
    </source>
</evidence>
<evidence type="ECO:0000256" key="3">
    <source>
        <dbReference type="ARBA" id="ARBA00022723"/>
    </source>
</evidence>
<comment type="catalytic activity">
    <reaction evidence="7">
        <text>a primary alcohol + NAD(+) = an aldehyde + NADH + H(+)</text>
        <dbReference type="Rhea" id="RHEA:10736"/>
        <dbReference type="ChEBI" id="CHEBI:15378"/>
        <dbReference type="ChEBI" id="CHEBI:15734"/>
        <dbReference type="ChEBI" id="CHEBI:17478"/>
        <dbReference type="ChEBI" id="CHEBI:57540"/>
        <dbReference type="ChEBI" id="CHEBI:57945"/>
        <dbReference type="EC" id="1.1.1.1"/>
    </reaction>
</comment>
<dbReference type="Pfam" id="PF00107">
    <property type="entry name" value="ADH_zinc_N"/>
    <property type="match status" value="1"/>
</dbReference>
<keyword evidence="5" id="KW-0560">Oxidoreductase</keyword>
<sequence length="348" mass="36570">MKALRLMDWKTEPELVEVPKPTPGPGQVVVKVGGAGACHSDLHLMHDFEPGTMPWTMPFTLGHENAGWVDSVGAGVTTVSEGDAVAVYGPWGCGKCERCRLGIESYCENQAAAPVVNGGGGLGLDGGMAEYLLVPFERLLIPLPADLEPATAAPITDAGLTPYHAIRRSWPKMTPTSTVVVIGIGGLGHVGLQLVKATTGARVIAVDNRKEALELATKMGADHVLPSDDHAVTAIKDLTAGHGADVLLDFVGASATMELARTAARPLGDVTIVGLAGGSVPLSFFAQPYEVSIQTTYWGSHPELVELFDLAARGQLHVETTQYSLDDAPQAYRDLKDGKVNGRAVVVP</sequence>
<evidence type="ECO:0000313" key="11">
    <source>
        <dbReference type="Proteomes" id="UP000812982"/>
    </source>
</evidence>
<dbReference type="InterPro" id="IPR013154">
    <property type="entry name" value="ADH-like_N"/>
</dbReference>
<dbReference type="EMBL" id="VOMB01000010">
    <property type="protein sequence ID" value="MBU9763686.1"/>
    <property type="molecule type" value="Genomic_DNA"/>
</dbReference>
<keyword evidence="11" id="KW-1185">Reference proteome</keyword>
<name>A0ABS6KK79_9MYCO</name>
<evidence type="ECO:0000256" key="5">
    <source>
        <dbReference type="ARBA" id="ARBA00023002"/>
    </source>
</evidence>
<evidence type="ECO:0000256" key="8">
    <source>
        <dbReference type="RuleBase" id="RU361277"/>
    </source>
</evidence>
<reference evidence="10 11" key="1">
    <citation type="journal article" date="2021" name="Sci. Rep.">
        <title>Phenotypic and genomic hallmarks of a novel, potentially pathogenic rapidly growing Mycobacterium species related to the Mycobacterium fortuitum complex.</title>
        <authorList>
            <person name="Gharbi R."/>
            <person name="Khanna V."/>
            <person name="Frigui W."/>
            <person name="Mhenni B."/>
            <person name="Brosch R."/>
            <person name="Mardassi H."/>
        </authorList>
    </citation>
    <scope>NUCLEOTIDE SEQUENCE [LARGE SCALE GENOMIC DNA]</scope>
    <source>
        <strain evidence="10 11">TNTM28</strain>
    </source>
</reference>